<protein>
    <recommendedName>
        <fullName evidence="3">Co-chaperone DjlA N-terminal domain-containing protein</fullName>
    </recommendedName>
</protein>
<reference evidence="1 2" key="1">
    <citation type="journal article" date="2014" name="Genome Biol. Evol.">
        <title>Extensive gene acquisition in the extremely psychrophilic bacterial species Psychroflexus torquis and the link to sea-ice ecosystem specialism.</title>
        <authorList>
            <person name="Feng S."/>
            <person name="Powell S.M."/>
            <person name="Wilson R."/>
            <person name="Bowman J.P."/>
        </authorList>
    </citation>
    <scope>NUCLEOTIDE SEQUENCE [LARGE SCALE GENOMIC DNA]</scope>
    <source>
        <strain evidence="1 2">ACAM 44</strain>
    </source>
</reference>
<organism evidence="1 2">
    <name type="scientific">Psychroflexus gondwanensis ACAM 44</name>
    <dbReference type="NCBI Taxonomy" id="1189619"/>
    <lineage>
        <taxon>Bacteria</taxon>
        <taxon>Pseudomonadati</taxon>
        <taxon>Bacteroidota</taxon>
        <taxon>Flavobacteriia</taxon>
        <taxon>Flavobacteriales</taxon>
        <taxon>Flavobacteriaceae</taxon>
        <taxon>Psychroflexus</taxon>
    </lineage>
</organism>
<sequence length="135" mass="16096">MEKIHKTELYFYQKLGELFYAISASDQLVKEEEYKALVQIVEKEWKSESDYDNEFNTNAANQISIVFNWFDYERMDSEECYKNFVNFYLEHKTLFTEKKKSLILKTAQTITDALGGTNKSELIMITKLRLLFEKE</sequence>
<dbReference type="Proteomes" id="UP000012317">
    <property type="component" value="Unassembled WGS sequence"/>
</dbReference>
<dbReference type="STRING" id="1189619.pgond44_11241"/>
<accession>N1WNK6</accession>
<dbReference type="eggNOG" id="ENOG5032T50">
    <property type="taxonomic scope" value="Bacteria"/>
</dbReference>
<evidence type="ECO:0008006" key="3">
    <source>
        <dbReference type="Google" id="ProtNLM"/>
    </source>
</evidence>
<evidence type="ECO:0000313" key="2">
    <source>
        <dbReference type="Proteomes" id="UP000012317"/>
    </source>
</evidence>
<proteinExistence type="predicted"/>
<name>N1WNK6_9FLAO</name>
<gene>
    <name evidence="1" type="ORF">pgond44_11241</name>
</gene>
<dbReference type="EMBL" id="APLF01000011">
    <property type="protein sequence ID" value="EMY80550.1"/>
    <property type="molecule type" value="Genomic_DNA"/>
</dbReference>
<dbReference type="AlphaFoldDB" id="N1WNK6"/>
<comment type="caution">
    <text evidence="1">The sequence shown here is derived from an EMBL/GenBank/DDBJ whole genome shotgun (WGS) entry which is preliminary data.</text>
</comment>
<evidence type="ECO:0000313" key="1">
    <source>
        <dbReference type="EMBL" id="EMY80550.1"/>
    </source>
</evidence>
<dbReference type="RefSeq" id="WP_003441845.1">
    <property type="nucleotide sequence ID" value="NZ_APLF01000011.1"/>
</dbReference>
<keyword evidence="2" id="KW-1185">Reference proteome</keyword>